<feature type="compositionally biased region" description="Polar residues" evidence="1">
    <location>
        <begin position="27"/>
        <end position="38"/>
    </location>
</feature>
<dbReference type="STRING" id="1408163.A0A0F4YTU6"/>
<accession>A0A0F4YTU6</accession>
<dbReference type="OrthoDB" id="5375264at2759"/>
<sequence length="212" mass="23517">MPAKKDEDMLKDVKVEHESDDDGLQEESATNASLTPTPQKRCRKTANNDDGEDESPTKKSKKGVKRGTMPIPTSYESAGKADRMLLHMKDVEGKGWAEIKAAWEAMTGIKVGGTTLSTRYIRMKANFVVFEDDDRERLLEAMKEIEEKFEIEKWAKIAAAIEEKGGKRYPPAVCQKKFKEFSKRGASTNANASVNANSQVKAEEDVLGGDEA</sequence>
<evidence type="ECO:0000313" key="2">
    <source>
        <dbReference type="EMBL" id="KKA21261.1"/>
    </source>
</evidence>
<dbReference type="RefSeq" id="XP_013327873.1">
    <property type="nucleotide sequence ID" value="XM_013472419.1"/>
</dbReference>
<dbReference type="GeneID" id="25317049"/>
<dbReference type="EMBL" id="LASV01000192">
    <property type="protein sequence ID" value="KKA21261.1"/>
    <property type="molecule type" value="Genomic_DNA"/>
</dbReference>
<dbReference type="AlphaFoldDB" id="A0A0F4YTU6"/>
<organism evidence="2 3">
    <name type="scientific">Rasamsonia emersonii (strain ATCC 16479 / CBS 393.64 / IMI 116815)</name>
    <dbReference type="NCBI Taxonomy" id="1408163"/>
    <lineage>
        <taxon>Eukaryota</taxon>
        <taxon>Fungi</taxon>
        <taxon>Dikarya</taxon>
        <taxon>Ascomycota</taxon>
        <taxon>Pezizomycotina</taxon>
        <taxon>Eurotiomycetes</taxon>
        <taxon>Eurotiomycetidae</taxon>
        <taxon>Eurotiales</taxon>
        <taxon>Trichocomaceae</taxon>
        <taxon>Rasamsonia</taxon>
    </lineage>
</organism>
<reference evidence="2 3" key="1">
    <citation type="submission" date="2015-04" db="EMBL/GenBank/DDBJ databases">
        <authorList>
            <person name="Heijne W.H."/>
            <person name="Fedorova N.D."/>
            <person name="Nierman W.C."/>
            <person name="Vollebregt A.W."/>
            <person name="Zhao Z."/>
            <person name="Wu L."/>
            <person name="Kumar M."/>
            <person name="Stam H."/>
            <person name="van den Berg M.A."/>
            <person name="Pel H.J."/>
        </authorList>
    </citation>
    <scope>NUCLEOTIDE SEQUENCE [LARGE SCALE GENOMIC DNA]</scope>
    <source>
        <strain evidence="2 3">CBS 393.64</strain>
    </source>
</reference>
<feature type="compositionally biased region" description="Low complexity" evidence="1">
    <location>
        <begin position="189"/>
        <end position="198"/>
    </location>
</feature>
<evidence type="ECO:0000313" key="3">
    <source>
        <dbReference type="Proteomes" id="UP000053958"/>
    </source>
</evidence>
<keyword evidence="3" id="KW-1185">Reference proteome</keyword>
<proteinExistence type="predicted"/>
<evidence type="ECO:0000256" key="1">
    <source>
        <dbReference type="SAM" id="MobiDB-lite"/>
    </source>
</evidence>
<feature type="compositionally biased region" description="Basic and acidic residues" evidence="1">
    <location>
        <begin position="1"/>
        <end position="17"/>
    </location>
</feature>
<comment type="caution">
    <text evidence="2">The sequence shown here is derived from an EMBL/GenBank/DDBJ whole genome shotgun (WGS) entry which is preliminary data.</text>
</comment>
<dbReference type="Proteomes" id="UP000053958">
    <property type="component" value="Unassembled WGS sequence"/>
</dbReference>
<protein>
    <submittedName>
        <fullName evidence="2">Uncharacterized protein</fullName>
    </submittedName>
</protein>
<gene>
    <name evidence="2" type="ORF">T310_4702</name>
</gene>
<feature type="region of interest" description="Disordered" evidence="1">
    <location>
        <begin position="1"/>
        <end position="76"/>
    </location>
</feature>
<feature type="region of interest" description="Disordered" evidence="1">
    <location>
        <begin position="189"/>
        <end position="212"/>
    </location>
</feature>
<name>A0A0F4YTU6_RASE3</name>